<protein>
    <submittedName>
        <fullName evidence="2">Uncharacterized protein</fullName>
    </submittedName>
</protein>
<sequence length="88" mass="10239">MQPLATAAPCYADYESVLLFLRYFDLLGDFIKTILYPSSFKLLLCWLRSLTLVTSLSMLLGMYSLAAALQFEIYWVYLLFVGYLRIYL</sequence>
<dbReference type="EMBL" id="LJCS01000001">
    <property type="protein sequence ID" value="KOY63998.1"/>
    <property type="molecule type" value="Genomic_DNA"/>
</dbReference>
<comment type="caution">
    <text evidence="2">The sequence shown here is derived from an EMBL/GenBank/DDBJ whole genome shotgun (WGS) entry which is preliminary data.</text>
</comment>
<name>A0ABR5KHF5_9GAMM</name>
<organism evidence="2 3">
    <name type="scientific">Photorhabdus heterorhabditis</name>
    <dbReference type="NCBI Taxonomy" id="880156"/>
    <lineage>
        <taxon>Bacteria</taxon>
        <taxon>Pseudomonadati</taxon>
        <taxon>Pseudomonadota</taxon>
        <taxon>Gammaproteobacteria</taxon>
        <taxon>Enterobacterales</taxon>
        <taxon>Morganellaceae</taxon>
        <taxon>Photorhabdus</taxon>
    </lineage>
</organism>
<proteinExistence type="predicted"/>
<reference evidence="2 3" key="1">
    <citation type="submission" date="2015-09" db="EMBL/GenBank/DDBJ databases">
        <title>Draft genome sequence and assembly of Photorhabdus sp. VMG, a bacterial symbiont associated with Heterorhabditis zealandica.</title>
        <authorList>
            <person name="Naidoo S."/>
            <person name="Featherston J."/>
            <person name="Mothupi B."/>
            <person name="Gray V.M."/>
        </authorList>
    </citation>
    <scope>NUCLEOTIDE SEQUENCE [LARGE SCALE GENOMIC DNA]</scope>
    <source>
        <strain evidence="2 3">VMG</strain>
    </source>
</reference>
<gene>
    <name evidence="2" type="ORF">AM629_00770</name>
</gene>
<accession>A0ABR5KHF5</accession>
<feature type="transmembrane region" description="Helical" evidence="1">
    <location>
        <begin position="69"/>
        <end position="87"/>
    </location>
</feature>
<evidence type="ECO:0000256" key="1">
    <source>
        <dbReference type="SAM" id="Phobius"/>
    </source>
</evidence>
<evidence type="ECO:0000313" key="2">
    <source>
        <dbReference type="EMBL" id="KOY63998.1"/>
    </source>
</evidence>
<keyword evidence="1" id="KW-0812">Transmembrane</keyword>
<evidence type="ECO:0000313" key="3">
    <source>
        <dbReference type="Proteomes" id="UP000037727"/>
    </source>
</evidence>
<keyword evidence="1" id="KW-0472">Membrane</keyword>
<keyword evidence="3" id="KW-1185">Reference proteome</keyword>
<dbReference type="Proteomes" id="UP000037727">
    <property type="component" value="Unassembled WGS sequence"/>
</dbReference>
<keyword evidence="1" id="KW-1133">Transmembrane helix</keyword>